<dbReference type="InterPro" id="IPR028170">
    <property type="entry name" value="KASH5"/>
</dbReference>
<reference evidence="4 5" key="1">
    <citation type="submission" date="2018-04" db="EMBL/GenBank/DDBJ databases">
        <authorList>
            <person name="Zhang X."/>
            <person name="Yuan J."/>
            <person name="Li F."/>
            <person name="Xiang J."/>
        </authorList>
    </citation>
    <scope>NUCLEOTIDE SEQUENCE [LARGE SCALE GENOMIC DNA]</scope>
    <source>
        <tissue evidence="4">Muscle</tissue>
    </source>
</reference>
<dbReference type="EMBL" id="QCYY01001403">
    <property type="protein sequence ID" value="ROT78268.1"/>
    <property type="molecule type" value="Genomic_DNA"/>
</dbReference>
<dbReference type="PANTHER" id="PTHR47300:SF1">
    <property type="entry name" value="PROTEIN KASH5"/>
    <property type="match status" value="1"/>
</dbReference>
<dbReference type="GO" id="GO:0051653">
    <property type="term" value="P:spindle localization"/>
    <property type="evidence" value="ECO:0007669"/>
    <property type="project" value="TreeGrafter"/>
</dbReference>
<dbReference type="GO" id="GO:0005640">
    <property type="term" value="C:nuclear outer membrane"/>
    <property type="evidence" value="ECO:0007669"/>
    <property type="project" value="TreeGrafter"/>
</dbReference>
<keyword evidence="1" id="KW-0175">Coiled coil</keyword>
<feature type="coiled-coil region" evidence="1">
    <location>
        <begin position="680"/>
        <end position="770"/>
    </location>
</feature>
<dbReference type="GO" id="GO:0007129">
    <property type="term" value="P:homologous chromosome pairing at meiosis"/>
    <property type="evidence" value="ECO:0007669"/>
    <property type="project" value="TreeGrafter"/>
</dbReference>
<dbReference type="GO" id="GO:0000781">
    <property type="term" value="C:chromosome, telomeric region"/>
    <property type="evidence" value="ECO:0007669"/>
    <property type="project" value="TreeGrafter"/>
</dbReference>
<dbReference type="OrthoDB" id="10062605at2759"/>
<proteinExistence type="predicted"/>
<reference evidence="4 5" key="2">
    <citation type="submission" date="2019-01" db="EMBL/GenBank/DDBJ databases">
        <title>The decoding of complex shrimp genome reveals the adaptation for benthos swimmer, frequently molting mechanism and breeding impact on genome.</title>
        <authorList>
            <person name="Sun Y."/>
            <person name="Gao Y."/>
            <person name="Yu Y."/>
        </authorList>
    </citation>
    <scope>NUCLEOTIDE SEQUENCE [LARGE SCALE GENOMIC DNA]</scope>
    <source>
        <tissue evidence="4">Muscle</tissue>
    </source>
</reference>
<dbReference type="GO" id="GO:0070840">
    <property type="term" value="F:dynein complex binding"/>
    <property type="evidence" value="ECO:0007669"/>
    <property type="project" value="TreeGrafter"/>
</dbReference>
<dbReference type="Proteomes" id="UP000283509">
    <property type="component" value="Unassembled WGS sequence"/>
</dbReference>
<dbReference type="GO" id="GO:0007015">
    <property type="term" value="P:actin filament organization"/>
    <property type="evidence" value="ECO:0007669"/>
    <property type="project" value="TreeGrafter"/>
</dbReference>
<dbReference type="GO" id="GO:0000800">
    <property type="term" value="C:lateral element"/>
    <property type="evidence" value="ECO:0007669"/>
    <property type="project" value="TreeGrafter"/>
</dbReference>
<feature type="coiled-coil region" evidence="1">
    <location>
        <begin position="806"/>
        <end position="847"/>
    </location>
</feature>
<feature type="domain" description="KASH5-like coiled-coil" evidence="3">
    <location>
        <begin position="657"/>
        <end position="835"/>
    </location>
</feature>
<dbReference type="GO" id="GO:0051225">
    <property type="term" value="P:spindle assembly"/>
    <property type="evidence" value="ECO:0007669"/>
    <property type="project" value="TreeGrafter"/>
</dbReference>
<keyword evidence="5" id="KW-1185">Reference proteome</keyword>
<evidence type="ECO:0000256" key="1">
    <source>
        <dbReference type="SAM" id="Coils"/>
    </source>
</evidence>
<dbReference type="PANTHER" id="PTHR47300">
    <property type="entry name" value="PROTEIN KASH5"/>
    <property type="match status" value="1"/>
</dbReference>
<dbReference type="Pfam" id="PF14662">
    <property type="entry name" value="KASH_CCD"/>
    <property type="match status" value="1"/>
</dbReference>
<dbReference type="STRING" id="6689.A0A423TP99"/>
<feature type="region of interest" description="Disordered" evidence="2">
    <location>
        <begin position="463"/>
        <end position="486"/>
    </location>
</feature>
<accession>A0A423TP99</accession>
<dbReference type="InterPro" id="IPR028168">
    <property type="entry name" value="KASH5_CC"/>
</dbReference>
<feature type="region of interest" description="Disordered" evidence="2">
    <location>
        <begin position="327"/>
        <end position="354"/>
    </location>
</feature>
<protein>
    <submittedName>
        <fullName evidence="4">Putative girdin-like</fullName>
    </submittedName>
</protein>
<feature type="region of interest" description="Disordered" evidence="2">
    <location>
        <begin position="281"/>
        <end position="304"/>
    </location>
</feature>
<dbReference type="GO" id="GO:0090619">
    <property type="term" value="C:meiotic spindle pole"/>
    <property type="evidence" value="ECO:0007669"/>
    <property type="project" value="TreeGrafter"/>
</dbReference>
<evidence type="ECO:0000313" key="5">
    <source>
        <dbReference type="Proteomes" id="UP000283509"/>
    </source>
</evidence>
<evidence type="ECO:0000313" key="4">
    <source>
        <dbReference type="EMBL" id="ROT78268.1"/>
    </source>
</evidence>
<gene>
    <name evidence="4" type="ORF">C7M84_002998</name>
</gene>
<sequence>MSSQEGIKRDLLAFDKPLVNRFDSTERSVIGGPVGATLVPEWREEDGSERKLNRKCTGSPEPSGTCFSAIEVDGNSNTLPKNISDDATAHTTQDVGDMSSNATFSVNTTQLMDIGDSILHEISGVSGLHDTLASQSDPGCPAHKCSGHHARSGTLESSNLSLSLDHLPRVLSSSRNSQGTMLEDIGDSILYYSNGTDTEEDVERLNKQAQDQEEVGAKDSDEEKESAPSQGIFPDTPVAELTKSMSKVMQSTPDIEETMFVNVEYSPNQAEENGLDLKTYDASPPREENVHPAGESHGINTHLPQDGHQAEELMSSLGEEEVFTGLGKSDTFSSLSDSASPSSLPPPSSPLPSAEEDLVDALFHACDASGCGRVPAAQIAAHLAVILSDLQPRWLVESLKDALCTDGEENQLDISTYRGLLTTWLQDHAKDVNILNNHITDAEGDADVDASCDEVTDIFASPKPDLSEQETQTPVNVVTPTRPPNPRCDLTSNQTAACALNATPLFVPTPVNRTQDSFAWCGTFRDLGDGGEMGRTPPRRQLLYEDRLRQCIEGQFSSGNRRSTLLPWLRPPGSSGPVPGDTLVMSRPPSPISPAPSFIFNQNANNNNNVDNVSFRGTGEKANHVPQPADHSGLNYTFGSLEDEAGTHRPDPGELQQEVLELEHTNRRLTGENAELTTHLTYAEDLNTSLREQCRQLEQALGSVQHQLAGARRMETEIEEFRNLLDMEREEKGRLLGRLGHLEKDNQELAARLEGLVDQVNAAHEEAEGRATREAQLVAEHKTQVATLMEKLLNWKSQAQSQGALVRDLEDTVKDLKRVIEVLKDEKTNLEQQLTCLREELTSVTTQADHEISGEVEEDVKETRSNSNIMGSLKKMPWGPPLYSTPFSGRSLAKSSQETPQSIHSEIHTMGENNGSLPFCEKSEDALRSFSHNQGDNGNLQCSANECAADSSTALLSNMISFPLHCNVPPPQPVSLPGRRHPSSLRNENGERTRRYPALDLDGYRRSRPLAFLPPHLRACPLVLSSILIP</sequence>
<dbReference type="AlphaFoldDB" id="A0A423TP99"/>
<feature type="compositionally biased region" description="Low complexity" evidence="2">
    <location>
        <begin position="333"/>
        <end position="342"/>
    </location>
</feature>
<dbReference type="GO" id="GO:0034993">
    <property type="term" value="C:meiotic nuclear membrane microtubule tethering complex"/>
    <property type="evidence" value="ECO:0007669"/>
    <property type="project" value="InterPro"/>
</dbReference>
<feature type="region of interest" description="Disordered" evidence="2">
    <location>
        <begin position="197"/>
        <end position="236"/>
    </location>
</feature>
<organism evidence="4 5">
    <name type="scientific">Penaeus vannamei</name>
    <name type="common">Whiteleg shrimp</name>
    <name type="synonym">Litopenaeus vannamei</name>
    <dbReference type="NCBI Taxonomy" id="6689"/>
    <lineage>
        <taxon>Eukaryota</taxon>
        <taxon>Metazoa</taxon>
        <taxon>Ecdysozoa</taxon>
        <taxon>Arthropoda</taxon>
        <taxon>Crustacea</taxon>
        <taxon>Multicrustacea</taxon>
        <taxon>Malacostraca</taxon>
        <taxon>Eumalacostraca</taxon>
        <taxon>Eucarida</taxon>
        <taxon>Decapoda</taxon>
        <taxon>Dendrobranchiata</taxon>
        <taxon>Penaeoidea</taxon>
        <taxon>Penaeidae</taxon>
        <taxon>Penaeus</taxon>
    </lineage>
</organism>
<evidence type="ECO:0000259" key="3">
    <source>
        <dbReference type="Pfam" id="PF14662"/>
    </source>
</evidence>
<comment type="caution">
    <text evidence="4">The sequence shown here is derived from an EMBL/GenBank/DDBJ whole genome shotgun (WGS) entry which is preliminary data.</text>
</comment>
<feature type="region of interest" description="Disordered" evidence="2">
    <location>
        <begin position="972"/>
        <end position="993"/>
    </location>
</feature>
<dbReference type="GO" id="GO:0090220">
    <property type="term" value="P:chromosome localization to nuclear envelope involved in homologous chromosome segregation"/>
    <property type="evidence" value="ECO:0007669"/>
    <property type="project" value="TreeGrafter"/>
</dbReference>
<evidence type="ECO:0000256" key="2">
    <source>
        <dbReference type="SAM" id="MobiDB-lite"/>
    </source>
</evidence>
<name>A0A423TP99_PENVA</name>
<dbReference type="GO" id="GO:0034397">
    <property type="term" value="P:telomere localization"/>
    <property type="evidence" value="ECO:0007669"/>
    <property type="project" value="InterPro"/>
</dbReference>
<feature type="region of interest" description="Disordered" evidence="2">
    <location>
        <begin position="43"/>
        <end position="63"/>
    </location>
</feature>
<feature type="region of interest" description="Disordered" evidence="2">
    <location>
        <begin position="134"/>
        <end position="154"/>
    </location>
</feature>